<proteinExistence type="inferred from homology"/>
<gene>
    <name evidence="9" type="ORF">ASPSYDRAFT_129618</name>
</gene>
<dbReference type="Gene3D" id="2.60.120.560">
    <property type="entry name" value="Exo-inulinase, domain 1"/>
    <property type="match status" value="1"/>
</dbReference>
<dbReference type="VEuPathDB" id="FungiDB:ASPSYDRAFT_129618"/>
<dbReference type="GO" id="GO:0004575">
    <property type="term" value="F:sucrose alpha-glucosidase activity"/>
    <property type="evidence" value="ECO:0007669"/>
    <property type="project" value="TreeGrafter"/>
</dbReference>
<organism evidence="9 10">
    <name type="scientific">Aspergillus sydowii CBS 593.65</name>
    <dbReference type="NCBI Taxonomy" id="1036612"/>
    <lineage>
        <taxon>Eukaryota</taxon>
        <taxon>Fungi</taxon>
        <taxon>Dikarya</taxon>
        <taxon>Ascomycota</taxon>
        <taxon>Pezizomycotina</taxon>
        <taxon>Eurotiomycetes</taxon>
        <taxon>Eurotiomycetidae</taxon>
        <taxon>Eurotiales</taxon>
        <taxon>Aspergillaceae</taxon>
        <taxon>Aspergillus</taxon>
        <taxon>Aspergillus subgen. Nidulantes</taxon>
    </lineage>
</organism>
<dbReference type="InterPro" id="IPR013320">
    <property type="entry name" value="ConA-like_dom_sf"/>
</dbReference>
<protein>
    <recommendedName>
        <fullName evidence="11">Glycosyl hydrolase family 32 C-terminal domain-containing protein</fullName>
    </recommendedName>
</protein>
<dbReference type="InterPro" id="IPR013148">
    <property type="entry name" value="Glyco_hydro_32_N"/>
</dbReference>
<evidence type="ECO:0000313" key="10">
    <source>
        <dbReference type="Proteomes" id="UP000184356"/>
    </source>
</evidence>
<feature type="domain" description="Glycosyl hydrolase family 32 N-terminal" evidence="7">
    <location>
        <begin position="84"/>
        <end position="399"/>
    </location>
</feature>
<dbReference type="EMBL" id="KV878583">
    <property type="protein sequence ID" value="OJJ62818.1"/>
    <property type="molecule type" value="Genomic_DNA"/>
</dbReference>
<evidence type="ECO:0000256" key="1">
    <source>
        <dbReference type="ARBA" id="ARBA00009902"/>
    </source>
</evidence>
<evidence type="ECO:0000256" key="2">
    <source>
        <dbReference type="ARBA" id="ARBA00022729"/>
    </source>
</evidence>
<dbReference type="Proteomes" id="UP000184356">
    <property type="component" value="Unassembled WGS sequence"/>
</dbReference>
<evidence type="ECO:0008006" key="11">
    <source>
        <dbReference type="Google" id="ProtNLM"/>
    </source>
</evidence>
<dbReference type="InterPro" id="IPR013189">
    <property type="entry name" value="Glyco_hydro_32_C"/>
</dbReference>
<dbReference type="CDD" id="cd18621">
    <property type="entry name" value="GH32_XdINV-like"/>
    <property type="match status" value="1"/>
</dbReference>
<evidence type="ECO:0000256" key="6">
    <source>
        <dbReference type="SAM" id="MobiDB-lite"/>
    </source>
</evidence>
<dbReference type="PANTHER" id="PTHR42800:SF3">
    <property type="entry name" value="GLYCOSYL HYDROLASE FAMILY 32 N-TERMINAL DOMAIN-CONTAINING PROTEIN"/>
    <property type="match status" value="1"/>
</dbReference>
<dbReference type="Pfam" id="PF08244">
    <property type="entry name" value="Glyco_hydro_32C"/>
    <property type="match status" value="1"/>
</dbReference>
<keyword evidence="3 5" id="KW-0378">Hydrolase</keyword>
<dbReference type="SMR" id="A0A1L9TTZ0"/>
<dbReference type="Gene3D" id="2.115.10.20">
    <property type="entry name" value="Glycosyl hydrolase domain, family 43"/>
    <property type="match status" value="1"/>
</dbReference>
<reference evidence="10" key="1">
    <citation type="journal article" date="2017" name="Genome Biol.">
        <title>Comparative genomics reveals high biological diversity and specific adaptations in the industrially and medically important fungal genus Aspergillus.</title>
        <authorList>
            <person name="de Vries R.P."/>
            <person name="Riley R."/>
            <person name="Wiebenga A."/>
            <person name="Aguilar-Osorio G."/>
            <person name="Amillis S."/>
            <person name="Uchima C.A."/>
            <person name="Anderluh G."/>
            <person name="Asadollahi M."/>
            <person name="Askin M."/>
            <person name="Barry K."/>
            <person name="Battaglia E."/>
            <person name="Bayram O."/>
            <person name="Benocci T."/>
            <person name="Braus-Stromeyer S.A."/>
            <person name="Caldana C."/>
            <person name="Canovas D."/>
            <person name="Cerqueira G.C."/>
            <person name="Chen F."/>
            <person name="Chen W."/>
            <person name="Choi C."/>
            <person name="Clum A."/>
            <person name="Dos Santos R.A."/>
            <person name="Damasio A.R."/>
            <person name="Diallinas G."/>
            <person name="Emri T."/>
            <person name="Fekete E."/>
            <person name="Flipphi M."/>
            <person name="Freyberg S."/>
            <person name="Gallo A."/>
            <person name="Gournas C."/>
            <person name="Habgood R."/>
            <person name="Hainaut M."/>
            <person name="Harispe M.L."/>
            <person name="Henrissat B."/>
            <person name="Hilden K.S."/>
            <person name="Hope R."/>
            <person name="Hossain A."/>
            <person name="Karabika E."/>
            <person name="Karaffa L."/>
            <person name="Karanyi Z."/>
            <person name="Krasevec N."/>
            <person name="Kuo A."/>
            <person name="Kusch H."/>
            <person name="LaButti K."/>
            <person name="Lagendijk E.L."/>
            <person name="Lapidus A."/>
            <person name="Levasseur A."/>
            <person name="Lindquist E."/>
            <person name="Lipzen A."/>
            <person name="Logrieco A.F."/>
            <person name="MacCabe A."/>
            <person name="Maekelae M.R."/>
            <person name="Malavazi I."/>
            <person name="Melin P."/>
            <person name="Meyer V."/>
            <person name="Mielnichuk N."/>
            <person name="Miskei M."/>
            <person name="Molnar A.P."/>
            <person name="Mule G."/>
            <person name="Ngan C.Y."/>
            <person name="Orejas M."/>
            <person name="Orosz E."/>
            <person name="Ouedraogo J.P."/>
            <person name="Overkamp K.M."/>
            <person name="Park H.-S."/>
            <person name="Perrone G."/>
            <person name="Piumi F."/>
            <person name="Punt P.J."/>
            <person name="Ram A.F."/>
            <person name="Ramon A."/>
            <person name="Rauscher S."/>
            <person name="Record E."/>
            <person name="Riano-Pachon D.M."/>
            <person name="Robert V."/>
            <person name="Roehrig J."/>
            <person name="Ruller R."/>
            <person name="Salamov A."/>
            <person name="Salih N.S."/>
            <person name="Samson R.A."/>
            <person name="Sandor E."/>
            <person name="Sanguinetti M."/>
            <person name="Schuetze T."/>
            <person name="Sepcic K."/>
            <person name="Shelest E."/>
            <person name="Sherlock G."/>
            <person name="Sophianopoulou V."/>
            <person name="Squina F.M."/>
            <person name="Sun H."/>
            <person name="Susca A."/>
            <person name="Todd R.B."/>
            <person name="Tsang A."/>
            <person name="Unkles S.E."/>
            <person name="van de Wiele N."/>
            <person name="van Rossen-Uffink D."/>
            <person name="Oliveira J.V."/>
            <person name="Vesth T.C."/>
            <person name="Visser J."/>
            <person name="Yu J.-H."/>
            <person name="Zhou M."/>
            <person name="Andersen M.R."/>
            <person name="Archer D.B."/>
            <person name="Baker S.E."/>
            <person name="Benoit I."/>
            <person name="Brakhage A.A."/>
            <person name="Braus G.H."/>
            <person name="Fischer R."/>
            <person name="Frisvad J.C."/>
            <person name="Goldman G.H."/>
            <person name="Houbraken J."/>
            <person name="Oakley B."/>
            <person name="Pocsi I."/>
            <person name="Scazzocchio C."/>
            <person name="Seiboth B."/>
            <person name="vanKuyk P.A."/>
            <person name="Wortman J."/>
            <person name="Dyer P.S."/>
            <person name="Grigoriev I.V."/>
        </authorList>
    </citation>
    <scope>NUCLEOTIDE SEQUENCE [LARGE SCALE GENOMIC DNA]</scope>
    <source>
        <strain evidence="10">CBS 593.65</strain>
    </source>
</reference>
<dbReference type="RefSeq" id="XP_040706624.1">
    <property type="nucleotide sequence ID" value="XM_040840536.1"/>
</dbReference>
<evidence type="ECO:0000256" key="5">
    <source>
        <dbReference type="RuleBase" id="RU362110"/>
    </source>
</evidence>
<dbReference type="GeneID" id="63756609"/>
<dbReference type="SUPFAM" id="SSF49899">
    <property type="entry name" value="Concanavalin A-like lectins/glucanases"/>
    <property type="match status" value="1"/>
</dbReference>
<dbReference type="GO" id="GO:0005987">
    <property type="term" value="P:sucrose catabolic process"/>
    <property type="evidence" value="ECO:0007669"/>
    <property type="project" value="TreeGrafter"/>
</dbReference>
<dbReference type="STRING" id="1036612.A0A1L9TTZ0"/>
<dbReference type="InterPro" id="IPR001362">
    <property type="entry name" value="Glyco_hydro_32"/>
</dbReference>
<evidence type="ECO:0000256" key="3">
    <source>
        <dbReference type="ARBA" id="ARBA00022801"/>
    </source>
</evidence>
<keyword evidence="10" id="KW-1185">Reference proteome</keyword>
<feature type="compositionally biased region" description="Basic and acidic residues" evidence="6">
    <location>
        <begin position="558"/>
        <end position="581"/>
    </location>
</feature>
<dbReference type="SMART" id="SM00640">
    <property type="entry name" value="Glyco_32"/>
    <property type="match status" value="1"/>
</dbReference>
<sequence length="682" mass="74665">MKLPSSLDILLARQAVGGTEVDYDSPPPDLTTLPENSLFETWRPKIHVLPPNGQIGDPCAHYNDPATGLFHVGFLHNGTGISSVYTDDLVTYRDINPNGGYIIVAGGPNDPEAVFDGSVIPSGIDDLPTLLYTSVTSLPIHWTLPYTPGSETQSLAVSDDGGHHFDKLDRGPVIPLPPDGLDVTAFRDPYVFQNHEVDEVTGSDPDTWYAAISGGVHDVGPGIFLYRNQDSSFENWEYLGEWWQEPANSTWGDGTWAKRWGYNFETGNVFSLDREGYNVDGHTFMTIGVEGAYAPIQPSVTSMHAMLWAAGNVSSENGENVTFTPYMAGALDWGMAAYAGAGKVLPSTSQASEKSGAPDRFISWVWLTGDEFGAAAGFPAAQQGWQNTLLLPRELSIHTIQNVVDNELIHETASWRVAEHGGERRSGGVELETLGINIARETYDAIVSSGTSFEEPSRDINESGTIPFERSPTSRFFALEAQISFPQSARDSEVQSGFQILASELEWTTIYYQFSNESIVIDRNHTSAASETTPGLGTVTESGRIRLFDIAGGCDHDGHGGHDGGNDDDHNGDGDHSGDGDHNDDDDHNVDGDDKERARYQKRDGPCDKDHDKVETLDLTIVVDNSVLEVYANSRFVVSTWVRPWYTNSTEIRFFHNGEGEVSFDNIAVHDGLYDAYPDRDN</sequence>
<dbReference type="InterPro" id="IPR023296">
    <property type="entry name" value="Glyco_hydro_beta-prop_sf"/>
</dbReference>
<feature type="domain" description="Glycosyl hydrolase family 32 C-terminal" evidence="8">
    <location>
        <begin position="467"/>
        <end position="670"/>
    </location>
</feature>
<evidence type="ECO:0000256" key="4">
    <source>
        <dbReference type="ARBA" id="ARBA00023295"/>
    </source>
</evidence>
<evidence type="ECO:0000259" key="8">
    <source>
        <dbReference type="Pfam" id="PF08244"/>
    </source>
</evidence>
<dbReference type="OrthoDB" id="202537at2759"/>
<dbReference type="PANTHER" id="PTHR42800">
    <property type="entry name" value="EXOINULINASE INUD (AFU_ORTHOLOGUE AFUA_5G00480)"/>
    <property type="match status" value="1"/>
</dbReference>
<dbReference type="SUPFAM" id="SSF75005">
    <property type="entry name" value="Arabinanase/levansucrase/invertase"/>
    <property type="match status" value="1"/>
</dbReference>
<accession>A0A1L9TTZ0</accession>
<feature type="region of interest" description="Disordered" evidence="6">
    <location>
        <begin position="558"/>
        <end position="611"/>
    </location>
</feature>
<keyword evidence="2" id="KW-0732">Signal</keyword>
<dbReference type="AlphaFoldDB" id="A0A1L9TTZ0"/>
<dbReference type="GO" id="GO:0005737">
    <property type="term" value="C:cytoplasm"/>
    <property type="evidence" value="ECO:0007669"/>
    <property type="project" value="TreeGrafter"/>
</dbReference>
<dbReference type="Pfam" id="PF00251">
    <property type="entry name" value="Glyco_hydro_32N"/>
    <property type="match status" value="1"/>
</dbReference>
<feature type="compositionally biased region" description="Basic and acidic residues" evidence="6">
    <location>
        <begin position="589"/>
        <end position="611"/>
    </location>
</feature>
<comment type="similarity">
    <text evidence="1 5">Belongs to the glycosyl hydrolase 32 family.</text>
</comment>
<keyword evidence="4 5" id="KW-0326">Glycosidase</keyword>
<evidence type="ECO:0000313" key="9">
    <source>
        <dbReference type="EMBL" id="OJJ62818.1"/>
    </source>
</evidence>
<evidence type="ECO:0000259" key="7">
    <source>
        <dbReference type="Pfam" id="PF00251"/>
    </source>
</evidence>
<name>A0A1L9TTZ0_9EURO</name>